<dbReference type="PANTHER" id="PTHR11228:SF7">
    <property type="entry name" value="PQQA PEPTIDE CYCLASE"/>
    <property type="match status" value="1"/>
</dbReference>
<keyword evidence="1" id="KW-0949">S-adenosyl-L-methionine</keyword>
<dbReference type="SUPFAM" id="SSF102114">
    <property type="entry name" value="Radical SAM enzymes"/>
    <property type="match status" value="1"/>
</dbReference>
<dbReference type="InterPro" id="IPR013785">
    <property type="entry name" value="Aldolase_TIM"/>
</dbReference>
<keyword evidence="4" id="KW-0411">Iron-sulfur</keyword>
<dbReference type="SFLD" id="SFLDS00029">
    <property type="entry name" value="Radical_SAM"/>
    <property type="match status" value="1"/>
</dbReference>
<dbReference type="Proteomes" id="UP000231019">
    <property type="component" value="Unassembled WGS sequence"/>
</dbReference>
<evidence type="ECO:0008006" key="7">
    <source>
        <dbReference type="Google" id="ProtNLM"/>
    </source>
</evidence>
<sequence>MSHASLSNPLALLNQALKEGRQIMIYGAGSQGRGLLRALRENGLDAVAFIDRNPDIQGKILSGIPVQGLSVLEPPEAKAELMVLVAAFFFEREVADYLEGIGFEQNKNFILYSTLKPRDYVVEIVDVCNLRCISCPRADRAPGRASNKMMDLETFKQVIAKIRREEPFVGNIQLYQWGEPTLNKQLPEMICHARENGILCSLSSNLNYVADFKALIEARPECLRLSASGTEANYEITHTGGKWKNFLANVETIGWLRREIHPEMKVELYYHRYKHSLGEQQQQFIADLCKRLDFEFHPVPAYIISLDDVLAYCEGTPLPPSAQEARKHLVIDLDEGLAYARQEADLECDSLRVIQVNADLSMSACMMFYNAENNTITDNYLEHSLPEIIEEREKVLFCERCKKQGMHRYCATYAKLSERIRY</sequence>
<name>A0A2M7GAX1_9BACT</name>
<evidence type="ECO:0000313" key="5">
    <source>
        <dbReference type="EMBL" id="PIW19067.1"/>
    </source>
</evidence>
<dbReference type="InterPro" id="IPR036291">
    <property type="entry name" value="NAD(P)-bd_dom_sf"/>
</dbReference>
<evidence type="ECO:0000256" key="3">
    <source>
        <dbReference type="ARBA" id="ARBA00023004"/>
    </source>
</evidence>
<comment type="caution">
    <text evidence="5">The sequence shown here is derived from an EMBL/GenBank/DDBJ whole genome shotgun (WGS) entry which is preliminary data.</text>
</comment>
<dbReference type="InterPro" id="IPR050377">
    <property type="entry name" value="Radical_SAM_PqqE_MftC-like"/>
</dbReference>
<dbReference type="SUPFAM" id="SSF51735">
    <property type="entry name" value="NAD(P)-binding Rossmann-fold domains"/>
    <property type="match status" value="1"/>
</dbReference>
<reference evidence="5 6" key="1">
    <citation type="submission" date="2017-09" db="EMBL/GenBank/DDBJ databases">
        <title>Depth-based differentiation of microbial function through sediment-hosted aquifers and enrichment of novel symbionts in the deep terrestrial subsurface.</title>
        <authorList>
            <person name="Probst A.J."/>
            <person name="Ladd B."/>
            <person name="Jarett J.K."/>
            <person name="Geller-Mcgrath D.E."/>
            <person name="Sieber C.M."/>
            <person name="Emerson J.B."/>
            <person name="Anantharaman K."/>
            <person name="Thomas B.C."/>
            <person name="Malmstrom R."/>
            <person name="Stieglmeier M."/>
            <person name="Klingl A."/>
            <person name="Woyke T."/>
            <person name="Ryan C.M."/>
            <person name="Banfield J.F."/>
        </authorList>
    </citation>
    <scope>NUCLEOTIDE SEQUENCE [LARGE SCALE GENOMIC DNA]</scope>
    <source>
        <strain evidence="5">CG17_big_fil_post_rev_8_21_14_2_50_48_46</strain>
    </source>
</reference>
<evidence type="ECO:0000313" key="6">
    <source>
        <dbReference type="Proteomes" id="UP000231019"/>
    </source>
</evidence>
<proteinExistence type="predicted"/>
<evidence type="ECO:0000256" key="4">
    <source>
        <dbReference type="ARBA" id="ARBA00023014"/>
    </source>
</evidence>
<gene>
    <name evidence="5" type="ORF">COW36_02855</name>
</gene>
<dbReference type="AlphaFoldDB" id="A0A2M7GAX1"/>
<evidence type="ECO:0000256" key="1">
    <source>
        <dbReference type="ARBA" id="ARBA00022691"/>
    </source>
</evidence>
<protein>
    <recommendedName>
        <fullName evidence="7">Radical SAM core domain-containing protein</fullName>
    </recommendedName>
</protein>
<dbReference type="EMBL" id="PFFQ01000006">
    <property type="protein sequence ID" value="PIW19067.1"/>
    <property type="molecule type" value="Genomic_DNA"/>
</dbReference>
<dbReference type="GO" id="GO:0051536">
    <property type="term" value="F:iron-sulfur cluster binding"/>
    <property type="evidence" value="ECO:0007669"/>
    <property type="project" value="UniProtKB-KW"/>
</dbReference>
<dbReference type="GO" id="GO:0046872">
    <property type="term" value="F:metal ion binding"/>
    <property type="evidence" value="ECO:0007669"/>
    <property type="project" value="UniProtKB-KW"/>
</dbReference>
<dbReference type="Gene3D" id="3.40.50.720">
    <property type="entry name" value="NAD(P)-binding Rossmann-like Domain"/>
    <property type="match status" value="1"/>
</dbReference>
<dbReference type="GO" id="GO:0003824">
    <property type="term" value="F:catalytic activity"/>
    <property type="evidence" value="ECO:0007669"/>
    <property type="project" value="InterPro"/>
</dbReference>
<dbReference type="PANTHER" id="PTHR11228">
    <property type="entry name" value="RADICAL SAM DOMAIN PROTEIN"/>
    <property type="match status" value="1"/>
</dbReference>
<accession>A0A2M7GAX1</accession>
<dbReference type="InterPro" id="IPR007197">
    <property type="entry name" value="rSAM"/>
</dbReference>
<dbReference type="Gene3D" id="3.20.20.70">
    <property type="entry name" value="Aldolase class I"/>
    <property type="match status" value="1"/>
</dbReference>
<keyword evidence="3" id="KW-0408">Iron</keyword>
<dbReference type="SFLD" id="SFLDG01067">
    <property type="entry name" value="SPASM/twitch_domain_containing"/>
    <property type="match status" value="1"/>
</dbReference>
<evidence type="ECO:0000256" key="2">
    <source>
        <dbReference type="ARBA" id="ARBA00022723"/>
    </source>
</evidence>
<keyword evidence="2" id="KW-0479">Metal-binding</keyword>
<organism evidence="5 6">
    <name type="scientific">bacterium (Candidatus Blackallbacteria) CG17_big_fil_post_rev_8_21_14_2_50_48_46</name>
    <dbReference type="NCBI Taxonomy" id="2014261"/>
    <lineage>
        <taxon>Bacteria</taxon>
        <taxon>Candidatus Blackallbacteria</taxon>
    </lineage>
</organism>
<dbReference type="InterPro" id="IPR058240">
    <property type="entry name" value="rSAM_sf"/>
</dbReference>